<dbReference type="SMART" id="SM00479">
    <property type="entry name" value="EXOIII"/>
    <property type="match status" value="1"/>
</dbReference>
<dbReference type="STRING" id="156976.AK829_01765"/>
<organism evidence="3 4">
    <name type="scientific">Corynebacterium riegelii</name>
    <dbReference type="NCBI Taxonomy" id="156976"/>
    <lineage>
        <taxon>Bacteria</taxon>
        <taxon>Bacillati</taxon>
        <taxon>Actinomycetota</taxon>
        <taxon>Actinomycetes</taxon>
        <taxon>Mycobacteriales</taxon>
        <taxon>Corynebacteriaceae</taxon>
        <taxon>Corynebacterium</taxon>
    </lineage>
</organism>
<dbReference type="CDD" id="cd17748">
    <property type="entry name" value="BRCT_DNA_ligase_like"/>
    <property type="match status" value="1"/>
</dbReference>
<dbReference type="GO" id="GO:0005829">
    <property type="term" value="C:cytosol"/>
    <property type="evidence" value="ECO:0007669"/>
    <property type="project" value="TreeGrafter"/>
</dbReference>
<dbReference type="Gene3D" id="3.40.50.10190">
    <property type="entry name" value="BRCT domain"/>
    <property type="match status" value="1"/>
</dbReference>
<feature type="region of interest" description="Disordered" evidence="2">
    <location>
        <begin position="332"/>
        <end position="375"/>
    </location>
</feature>
<dbReference type="Gene3D" id="3.30.420.10">
    <property type="entry name" value="Ribonuclease H-like superfamily/Ribonuclease H"/>
    <property type="match status" value="1"/>
</dbReference>
<keyword evidence="1" id="KW-0540">Nuclease</keyword>
<dbReference type="PROSITE" id="PS50172">
    <property type="entry name" value="BRCT"/>
    <property type="match status" value="1"/>
</dbReference>
<evidence type="ECO:0000256" key="1">
    <source>
        <dbReference type="ARBA" id="ARBA00022839"/>
    </source>
</evidence>
<reference evidence="3 4" key="1">
    <citation type="submission" date="2015-08" db="EMBL/GenBank/DDBJ databases">
        <authorList>
            <person name="Babu N.S."/>
            <person name="Beckwith C.J."/>
            <person name="Beseler K.G."/>
            <person name="Brison A."/>
            <person name="Carone J.V."/>
            <person name="Caskin T.P."/>
            <person name="Diamond M."/>
            <person name="Durham M.E."/>
            <person name="Foxe J.M."/>
            <person name="Go M."/>
            <person name="Henderson B.A."/>
            <person name="Jones I.B."/>
            <person name="McGettigan J.A."/>
            <person name="Micheletti S.J."/>
            <person name="Nasrallah M.E."/>
            <person name="Ortiz D."/>
            <person name="Piller C.R."/>
            <person name="Privatt S.R."/>
            <person name="Schneider S.L."/>
            <person name="Sharp S."/>
            <person name="Smith T.C."/>
            <person name="Stanton J.D."/>
            <person name="Ullery H.E."/>
            <person name="Wilson R.J."/>
            <person name="Serrano M.G."/>
            <person name="Buck G."/>
            <person name="Lee V."/>
            <person name="Wang Y."/>
            <person name="Carvalho R."/>
            <person name="Voegtly L."/>
            <person name="Shi R."/>
            <person name="Duckworth R."/>
            <person name="Johnson A."/>
            <person name="Loviza R."/>
            <person name="Walstead R."/>
            <person name="Shah Z."/>
            <person name="Kiflezghi M."/>
            <person name="Wade K."/>
            <person name="Ball S.L."/>
            <person name="Bradley K.W."/>
            <person name="Asai D.J."/>
            <person name="Bowman C.A."/>
            <person name="Russell D.A."/>
            <person name="Pope W.H."/>
            <person name="Jacobs-Sera D."/>
            <person name="Hendrix R.W."/>
            <person name="Hatfull G.F."/>
        </authorList>
    </citation>
    <scope>NUCLEOTIDE SEQUENCE [LARGE SCALE GENOMIC DNA]</scope>
    <source>
        <strain evidence="3 4">PUDD_83A45</strain>
    </source>
</reference>
<keyword evidence="4" id="KW-1185">Reference proteome</keyword>
<dbReference type="GO" id="GO:0008408">
    <property type="term" value="F:3'-5' exonuclease activity"/>
    <property type="evidence" value="ECO:0007669"/>
    <property type="project" value="TreeGrafter"/>
</dbReference>
<dbReference type="InterPro" id="IPR012337">
    <property type="entry name" value="RNaseH-like_sf"/>
</dbReference>
<dbReference type="CDD" id="cd06130">
    <property type="entry name" value="DNA_pol_III_epsilon_like"/>
    <property type="match status" value="1"/>
</dbReference>
<evidence type="ECO:0000313" key="4">
    <source>
        <dbReference type="Proteomes" id="UP000060016"/>
    </source>
</evidence>
<dbReference type="KEGG" id="crie:AK829_01765"/>
<accession>A0A0K1R9J6</accession>
<dbReference type="EMBL" id="CP012342">
    <property type="protein sequence ID" value="AKV58100.1"/>
    <property type="molecule type" value="Genomic_DNA"/>
</dbReference>
<dbReference type="Proteomes" id="UP000060016">
    <property type="component" value="Chromosome"/>
</dbReference>
<dbReference type="PANTHER" id="PTHR30231">
    <property type="entry name" value="DNA POLYMERASE III SUBUNIT EPSILON"/>
    <property type="match status" value="1"/>
</dbReference>
<dbReference type="FunFam" id="3.30.420.10:FF:000045">
    <property type="entry name" value="3'-5' exonuclease DinG"/>
    <property type="match status" value="1"/>
</dbReference>
<name>A0A0K1R9J6_9CORY</name>
<dbReference type="InterPro" id="IPR036420">
    <property type="entry name" value="BRCT_dom_sf"/>
</dbReference>
<evidence type="ECO:0000313" key="3">
    <source>
        <dbReference type="EMBL" id="AKV58100.1"/>
    </source>
</evidence>
<proteinExistence type="predicted"/>
<dbReference type="InterPro" id="IPR001357">
    <property type="entry name" value="BRCT_dom"/>
</dbReference>
<evidence type="ECO:0000256" key="2">
    <source>
        <dbReference type="SAM" id="MobiDB-lite"/>
    </source>
</evidence>
<sequence length="457" mass="48249">MFAVHGARVTVTNREVVISPTVLEASLRGNSADRVIPLAEITGMTAFEGDAWSPSSLELLLGSGALTLHFYPTEPDGPKALVALIEAARRGEAPEAAAVDGAAGIPGLSFVALDVETANQQWGSICQIGMVKVIDGEEVDRVSWKCCPPKGLDTFDPFNVSIHGITAEDVADCPAVGDMMEDVAAFIGELPMVAHNAQFDASALRYACLASDVPVPRVMFACTLALARATKLDVQNHRLPTLAEHFNVALDNHHDAAADAAACAGILNGLARGAGYEGSLMGFVHGAGFALGSIDQDRVTPVLRDRSGATRALQAKAAEEGSMAAVVDAVVEPEGNNQNVDDAPKRKRRPAPWDAVATPDTIPEPDAKADPNSPLYGENVTLTGDFEPFDKGELWAGIAAHGGQVGKNVTKKTTILVAGEWATMTSKEKRARELQEKGQEIQIWTAAQLLEALGYDE</sequence>
<dbReference type="InterPro" id="IPR036397">
    <property type="entry name" value="RNaseH_sf"/>
</dbReference>
<dbReference type="PANTHER" id="PTHR30231:SF42">
    <property type="entry name" value="EXONUCLEASE"/>
    <property type="match status" value="1"/>
</dbReference>
<dbReference type="GO" id="GO:0003676">
    <property type="term" value="F:nucleic acid binding"/>
    <property type="evidence" value="ECO:0007669"/>
    <property type="project" value="InterPro"/>
</dbReference>
<keyword evidence="1" id="KW-0378">Hydrolase</keyword>
<dbReference type="AlphaFoldDB" id="A0A0K1R9J6"/>
<dbReference type="InterPro" id="IPR013520">
    <property type="entry name" value="Ribonucl_H"/>
</dbReference>
<dbReference type="SUPFAM" id="SSF52113">
    <property type="entry name" value="BRCT domain"/>
    <property type="match status" value="1"/>
</dbReference>
<protein>
    <submittedName>
        <fullName evidence="3">DNA polymerase III subunit epsilon</fullName>
    </submittedName>
</protein>
<keyword evidence="1" id="KW-0269">Exonuclease</keyword>
<gene>
    <name evidence="3" type="ORF">AK829_01765</name>
</gene>
<dbReference type="PATRIC" id="fig|156976.3.peg.347"/>
<dbReference type="RefSeq" id="WP_052203710.1">
    <property type="nucleotide sequence ID" value="NZ_BAAAGW010000006.1"/>
</dbReference>
<dbReference type="Pfam" id="PF00929">
    <property type="entry name" value="RNase_T"/>
    <property type="match status" value="1"/>
</dbReference>
<dbReference type="SUPFAM" id="SSF53098">
    <property type="entry name" value="Ribonuclease H-like"/>
    <property type="match status" value="1"/>
</dbReference>